<feature type="binding site" evidence="1">
    <location>
        <position position="72"/>
    </location>
    <ligand>
        <name>FAD</name>
        <dbReference type="ChEBI" id="CHEBI:57692"/>
        <note>ligand shared between neighboring subunits</note>
    </ligand>
</feature>
<dbReference type="InterPro" id="IPR036098">
    <property type="entry name" value="Thymidylate_synthase_ThyX_sf"/>
</dbReference>
<comment type="similarity">
    <text evidence="1">Belongs to the thymidylate synthase ThyX family.</text>
</comment>
<feature type="binding site" evidence="1">
    <location>
        <begin position="95"/>
        <end position="97"/>
    </location>
    <ligand>
        <name>FAD</name>
        <dbReference type="ChEBI" id="CHEBI:57692"/>
        <note>ligand shared between neighboring subunits</note>
    </ligand>
</feature>
<dbReference type="EC" id="2.1.1.148" evidence="1"/>
<dbReference type="GO" id="GO:0032259">
    <property type="term" value="P:methylation"/>
    <property type="evidence" value="ECO:0007669"/>
    <property type="project" value="UniProtKB-KW"/>
</dbReference>
<name>A0ABS7TVB6_9BACT</name>
<dbReference type="HAMAP" id="MF_01408">
    <property type="entry name" value="ThyX"/>
    <property type="match status" value="1"/>
</dbReference>
<feature type="active site" description="Involved in ionization of N3 of dUMP, leading to its activation" evidence="1">
    <location>
        <position position="205"/>
    </location>
</feature>
<comment type="function">
    <text evidence="1">Catalyzes the reductive methylation of 2'-deoxyuridine-5'-monophosphate (dUMP) to 2'-deoxythymidine-5'-monophosphate (dTMP) while utilizing 5,10-methylenetetrahydrofolate (mTHF) as the methyl donor, and NADPH and FADH(2) as the reductant.</text>
</comment>
<keyword evidence="1" id="KW-0274">FAD</keyword>
<comment type="pathway">
    <text evidence="1">Pyrimidine metabolism; dTTP biosynthesis.</text>
</comment>
<proteinExistence type="inferred from homology"/>
<keyword evidence="1 2" id="KW-0808">Transferase</keyword>
<feature type="binding site" evidence="1">
    <location>
        <position position="205"/>
    </location>
    <ligand>
        <name>dUMP</name>
        <dbReference type="ChEBI" id="CHEBI:246422"/>
        <note>ligand shared between dimeric partners</note>
    </ligand>
</feature>
<dbReference type="SUPFAM" id="SSF69796">
    <property type="entry name" value="Thymidylate synthase-complementing protein Thy1"/>
    <property type="match status" value="1"/>
</dbReference>
<dbReference type="Proteomes" id="UP001139031">
    <property type="component" value="Unassembled WGS sequence"/>
</dbReference>
<keyword evidence="3" id="KW-1185">Reference proteome</keyword>
<feature type="binding site" evidence="1">
    <location>
        <begin position="92"/>
        <end position="95"/>
    </location>
    <ligand>
        <name>dUMP</name>
        <dbReference type="ChEBI" id="CHEBI:246422"/>
        <note>ligand shared between dimeric partners</note>
    </ligand>
</feature>
<feature type="binding site" description="in other chain" evidence="1">
    <location>
        <position position="178"/>
    </location>
    <ligand>
        <name>dUMP</name>
        <dbReference type="ChEBI" id="CHEBI:246422"/>
        <note>ligand shared between dimeric partners</note>
    </ligand>
</feature>
<feature type="binding site" evidence="1">
    <location>
        <begin position="194"/>
        <end position="196"/>
    </location>
    <ligand>
        <name>FAD</name>
        <dbReference type="ChEBI" id="CHEBI:57692"/>
        <note>ligand shared between neighboring subunits</note>
    </ligand>
</feature>
<dbReference type="Pfam" id="PF02511">
    <property type="entry name" value="Thy1"/>
    <property type="match status" value="1"/>
</dbReference>
<dbReference type="CDD" id="cd20175">
    <property type="entry name" value="ThyX"/>
    <property type="match status" value="1"/>
</dbReference>
<protein>
    <recommendedName>
        <fullName evidence="1">Flavin-dependent thymidylate synthase</fullName>
        <shortName evidence="1">FDTS</shortName>
        <ecNumber evidence="1">2.1.1.148</ecNumber>
    </recommendedName>
    <alternativeName>
        <fullName evidence="1">FAD-dependent thymidylate synthase</fullName>
    </alternativeName>
    <alternativeName>
        <fullName evidence="1">Thymidylate synthase ThyX</fullName>
        <shortName evidence="1">TS</shortName>
        <shortName evidence="1">TSase</shortName>
    </alternativeName>
</protein>
<dbReference type="PROSITE" id="PS51331">
    <property type="entry name" value="THYX"/>
    <property type="match status" value="1"/>
</dbReference>
<dbReference type="InterPro" id="IPR003669">
    <property type="entry name" value="Thymidylate_synthase_ThyX"/>
</dbReference>
<accession>A0ABS7TVB6</accession>
<feature type="binding site" evidence="1">
    <location>
        <position position="200"/>
    </location>
    <ligand>
        <name>FAD</name>
        <dbReference type="ChEBI" id="CHEBI:57692"/>
        <note>ligand shared between neighboring subunits</note>
    </ligand>
</feature>
<sequence>MTVTARPLSPGAEALLGREVPVLDLGFVQPIDYMGNDIDIVQAARVSYGPSTRKVHDDRGLLRYLMRHRHTTPFEMCEVKFRCKMPIFVARQWIRHRTANVNEMSLRYSEAPDEFYVPALEHVTLQSTTNRQGRDAETAVPLELRERVRALLHARHDQLYADYQTLAGELGIARELARTLLPVSLYTQWIWKIDLHNLLHFLDLRMDPHAQVEIRLFAAAMADFVRAWVPLSWEAFVDYRREALPLTRLEAQALAHMLRGTDADEAAAAAGLAGRELREFHDKVARLRALGESKPGT</sequence>
<dbReference type="Gene3D" id="3.30.1360.170">
    <property type="match status" value="1"/>
</dbReference>
<comment type="caution">
    <text evidence="2">The sequence shown here is derived from an EMBL/GenBank/DDBJ whole genome shotgun (WGS) entry which is preliminary data.</text>
</comment>
<keyword evidence="1" id="KW-0545">Nucleotide biosynthesis</keyword>
<comment type="catalytic activity">
    <reaction evidence="1">
        <text>dUMP + (6R)-5,10-methylene-5,6,7,8-tetrahydrofolate + NADPH + H(+) = dTMP + (6S)-5,6,7,8-tetrahydrofolate + NADP(+)</text>
        <dbReference type="Rhea" id="RHEA:29043"/>
        <dbReference type="ChEBI" id="CHEBI:15378"/>
        <dbReference type="ChEBI" id="CHEBI:15636"/>
        <dbReference type="ChEBI" id="CHEBI:57453"/>
        <dbReference type="ChEBI" id="CHEBI:57783"/>
        <dbReference type="ChEBI" id="CHEBI:58349"/>
        <dbReference type="ChEBI" id="CHEBI:63528"/>
        <dbReference type="ChEBI" id="CHEBI:246422"/>
        <dbReference type="EC" id="2.1.1.148"/>
    </reaction>
</comment>
<feature type="binding site" evidence="1">
    <location>
        <position position="103"/>
    </location>
    <ligand>
        <name>FAD</name>
        <dbReference type="ChEBI" id="CHEBI:57692"/>
        <note>ligand shared between neighboring subunits</note>
    </ligand>
</feature>
<dbReference type="GO" id="GO:0050797">
    <property type="term" value="F:thymidylate synthase (FAD) activity"/>
    <property type="evidence" value="ECO:0007669"/>
    <property type="project" value="UniProtKB-EC"/>
</dbReference>
<gene>
    <name evidence="1 2" type="primary">thyX</name>
    <name evidence="2" type="ORF">K7C98_22795</name>
</gene>
<keyword evidence="1" id="KW-0521">NADP</keyword>
<keyword evidence="1 2" id="KW-0489">Methyltransferase</keyword>
<evidence type="ECO:0000313" key="2">
    <source>
        <dbReference type="EMBL" id="MBZ5712082.1"/>
    </source>
</evidence>
<dbReference type="PANTHER" id="PTHR34934:SF1">
    <property type="entry name" value="FLAVIN-DEPENDENT THYMIDYLATE SYNTHASE"/>
    <property type="match status" value="1"/>
</dbReference>
<evidence type="ECO:0000256" key="1">
    <source>
        <dbReference type="HAMAP-Rule" id="MF_01408"/>
    </source>
</evidence>
<comment type="subunit">
    <text evidence="1">Homotetramer.</text>
</comment>
<comment type="cofactor">
    <cofactor evidence="1">
        <name>FAD</name>
        <dbReference type="ChEBI" id="CHEBI:57692"/>
    </cofactor>
    <text evidence="1">Binds 4 FAD per tetramer. Each FAD binding site is formed by three monomers.</text>
</comment>
<dbReference type="PANTHER" id="PTHR34934">
    <property type="entry name" value="FLAVIN-DEPENDENT THYMIDYLATE SYNTHASE"/>
    <property type="match status" value="1"/>
</dbReference>
<keyword evidence="1" id="KW-0285">Flavoprotein</keyword>
<organism evidence="2 3">
    <name type="scientific">Nannocystis pusilla</name>
    <dbReference type="NCBI Taxonomy" id="889268"/>
    <lineage>
        <taxon>Bacteria</taxon>
        <taxon>Pseudomonadati</taxon>
        <taxon>Myxococcota</taxon>
        <taxon>Polyangia</taxon>
        <taxon>Nannocystales</taxon>
        <taxon>Nannocystaceae</taxon>
        <taxon>Nannocystis</taxon>
    </lineage>
</organism>
<dbReference type="NCBIfam" id="TIGR02170">
    <property type="entry name" value="thyX"/>
    <property type="match status" value="1"/>
</dbReference>
<reference evidence="2" key="1">
    <citation type="submission" date="2021-08" db="EMBL/GenBank/DDBJ databases">
        <authorList>
            <person name="Stevens D.C."/>
        </authorList>
    </citation>
    <scope>NUCLEOTIDE SEQUENCE</scope>
    <source>
        <strain evidence="2">DSM 53165</strain>
    </source>
</reference>
<dbReference type="EMBL" id="JAIRAU010000028">
    <property type="protein sequence ID" value="MBZ5712082.1"/>
    <property type="molecule type" value="Genomic_DNA"/>
</dbReference>
<evidence type="ECO:0000313" key="3">
    <source>
        <dbReference type="Proteomes" id="UP001139031"/>
    </source>
</evidence>
<feature type="binding site" description="in other chain" evidence="1">
    <location>
        <begin position="103"/>
        <end position="107"/>
    </location>
    <ligand>
        <name>dUMP</name>
        <dbReference type="ChEBI" id="CHEBI:246422"/>
        <note>ligand shared between dimeric partners</note>
    </ligand>
</feature>
<dbReference type="RefSeq" id="WP_224193843.1">
    <property type="nucleotide sequence ID" value="NZ_JAIRAU010000028.1"/>
</dbReference>